<keyword evidence="1" id="KW-0732">Signal</keyword>
<dbReference type="InterPro" id="IPR050490">
    <property type="entry name" value="Bact_solute-bd_prot1"/>
</dbReference>
<dbReference type="Proteomes" id="UP001165136">
    <property type="component" value="Unassembled WGS sequence"/>
</dbReference>
<dbReference type="Gene3D" id="3.40.190.10">
    <property type="entry name" value="Periplasmic binding protein-like II"/>
    <property type="match status" value="2"/>
</dbReference>
<evidence type="ECO:0000313" key="3">
    <source>
        <dbReference type="Proteomes" id="UP001165136"/>
    </source>
</evidence>
<evidence type="ECO:0000256" key="1">
    <source>
        <dbReference type="SAM" id="SignalP"/>
    </source>
</evidence>
<dbReference type="SUPFAM" id="SSF53850">
    <property type="entry name" value="Periplasmic binding protein-like II"/>
    <property type="match status" value="1"/>
</dbReference>
<accession>A0A9W6VGM4</accession>
<dbReference type="Pfam" id="PF01547">
    <property type="entry name" value="SBP_bac_1"/>
    <property type="match status" value="1"/>
</dbReference>
<dbReference type="InterPro" id="IPR006059">
    <property type="entry name" value="SBP"/>
</dbReference>
<protein>
    <submittedName>
        <fullName evidence="2">Sugar ABC transporter substrate-binding protein</fullName>
    </submittedName>
</protein>
<gene>
    <name evidence="2" type="ORF">Atai01_27480</name>
</gene>
<dbReference type="EMBL" id="BSTI01000005">
    <property type="protein sequence ID" value="GLY66129.1"/>
    <property type="molecule type" value="Genomic_DNA"/>
</dbReference>
<comment type="caution">
    <text evidence="2">The sequence shown here is derived from an EMBL/GenBank/DDBJ whole genome shotgun (WGS) entry which is preliminary data.</text>
</comment>
<name>A0A9W6VGM4_9PSEU</name>
<dbReference type="PROSITE" id="PS51257">
    <property type="entry name" value="PROKAR_LIPOPROTEIN"/>
    <property type="match status" value="1"/>
</dbReference>
<feature type="chain" id="PRO_5040800882" evidence="1">
    <location>
        <begin position="28"/>
        <end position="429"/>
    </location>
</feature>
<feature type="signal peptide" evidence="1">
    <location>
        <begin position="1"/>
        <end position="27"/>
    </location>
</feature>
<dbReference type="PANTHER" id="PTHR43649:SF14">
    <property type="entry name" value="BLR3389 PROTEIN"/>
    <property type="match status" value="1"/>
</dbReference>
<organism evidence="2 3">
    <name type="scientific">Amycolatopsis taiwanensis</name>
    <dbReference type="NCBI Taxonomy" id="342230"/>
    <lineage>
        <taxon>Bacteria</taxon>
        <taxon>Bacillati</taxon>
        <taxon>Actinomycetota</taxon>
        <taxon>Actinomycetes</taxon>
        <taxon>Pseudonocardiales</taxon>
        <taxon>Pseudonocardiaceae</taxon>
        <taxon>Amycolatopsis</taxon>
    </lineage>
</organism>
<dbReference type="PANTHER" id="PTHR43649">
    <property type="entry name" value="ARABINOSE-BINDING PROTEIN-RELATED"/>
    <property type="match status" value="1"/>
</dbReference>
<sequence length="429" mass="45635">MMTLGKQRTALAAAGLAALLTFTTACGSSGPGAANGVTAWALTGGDEQTFRASFQADKVQGEFYGNDAYKQKIRSAIGADQAPTLVFSWGNGGMLRSWVDAGKIYDLSADVQANPAMTDRYLPSVLKAGQIDGKTYALPNNSIQPVMLFYNKDLFAQVGAQPPRTWDELMALVPKFNAAGIAPLSIGGQSKWPQLMWEEYLVDRIGGPEVFNAIAANKPGAWSDPAVTRAHQMIQQLVDANGFVKGFNSIATDSNADTALLFTGKAAMYLMGSWAFPTVKQADPQFAANKLGYTTFPTVSGGVGDPKDIVGNPANFWSIAAHAGDEQKKAAVQYLKDGLMNNSYVDSLLASGSVPPVNGIQDKLAKAPDPDYLTYVYNLAAGAPNFQMSWDQALSTGQADALLTNLDQLFGKQITPEQFAANMNATIGK</sequence>
<evidence type="ECO:0000313" key="2">
    <source>
        <dbReference type="EMBL" id="GLY66129.1"/>
    </source>
</evidence>
<proteinExistence type="predicted"/>
<dbReference type="AlphaFoldDB" id="A0A9W6VGM4"/>
<reference evidence="2" key="1">
    <citation type="submission" date="2023-03" db="EMBL/GenBank/DDBJ databases">
        <title>Amycolatopsis taiwanensis NBRC 103393.</title>
        <authorList>
            <person name="Ichikawa N."/>
            <person name="Sato H."/>
            <person name="Tonouchi N."/>
        </authorList>
    </citation>
    <scope>NUCLEOTIDE SEQUENCE</scope>
    <source>
        <strain evidence="2">NBRC 103393</strain>
    </source>
</reference>
<keyword evidence="3" id="KW-1185">Reference proteome</keyword>